<evidence type="ECO:0000313" key="1">
    <source>
        <dbReference type="EMBL" id="QFY64123.1"/>
    </source>
</evidence>
<accession>A0A5Q0CFL7</accession>
<proteinExistence type="predicted"/>
<reference evidence="1 2" key="1">
    <citation type="submission" date="2019-08" db="EMBL/GenBank/DDBJ databases">
        <title>Prosopis cineraria nodule microbiome.</title>
        <authorList>
            <person name="Ali R."/>
            <person name="Chaluvadi S.R."/>
            <person name="Wang X."/>
        </authorList>
    </citation>
    <scope>NUCLEOTIDE SEQUENCE [LARGE SCALE GENOMIC DNA]</scope>
    <source>
        <strain evidence="1 2">BG7</strain>
        <plasmid evidence="1 2">unnamed</plasmid>
    </source>
</reference>
<keyword evidence="2" id="KW-1185">Reference proteome</keyword>
<evidence type="ECO:0000313" key="2">
    <source>
        <dbReference type="Proteomes" id="UP000326881"/>
    </source>
</evidence>
<dbReference type="KEGG" id="rgr:FZ934_25615"/>
<gene>
    <name evidence="1" type="ORF">FZ934_25615</name>
</gene>
<organism evidence="1 2">
    <name type="scientific">Rhizobium grahamii</name>
    <dbReference type="NCBI Taxonomy" id="1120045"/>
    <lineage>
        <taxon>Bacteria</taxon>
        <taxon>Pseudomonadati</taxon>
        <taxon>Pseudomonadota</taxon>
        <taxon>Alphaproteobacteria</taxon>
        <taxon>Hyphomicrobiales</taxon>
        <taxon>Rhizobiaceae</taxon>
        <taxon>Rhizobium/Agrobacterium group</taxon>
        <taxon>Rhizobium</taxon>
    </lineage>
</organism>
<dbReference type="Proteomes" id="UP000326881">
    <property type="component" value="Plasmid unnamed"/>
</dbReference>
<protein>
    <submittedName>
        <fullName evidence="1">Uncharacterized protein</fullName>
    </submittedName>
</protein>
<dbReference type="AlphaFoldDB" id="A0A5Q0CFL7"/>
<dbReference type="OrthoDB" id="7596417at2"/>
<geneLocation type="plasmid" evidence="1 2">
    <name>unnamed</name>
</geneLocation>
<keyword evidence="1" id="KW-0614">Plasmid</keyword>
<name>A0A5Q0CFL7_9HYPH</name>
<dbReference type="EMBL" id="CP043499">
    <property type="protein sequence ID" value="QFY64123.1"/>
    <property type="molecule type" value="Genomic_DNA"/>
</dbReference>
<sequence>MLIVAMLGLTSCQTEAESVQHKEDGLAAAGFIVRPANTPARQAMLKRLPANKFLTRTHGDTVSYVYADPLGCQCLYVGSQQAYDRYRATRLQEKIANRQLLAAQTYQDATWDWNVWGPSVTGFYGYGGYGW</sequence>